<evidence type="ECO:0000313" key="3">
    <source>
        <dbReference type="Proteomes" id="UP000248326"/>
    </source>
</evidence>
<evidence type="ECO:0000313" key="2">
    <source>
        <dbReference type="EMBL" id="PYE53820.1"/>
    </source>
</evidence>
<proteinExistence type="predicted"/>
<keyword evidence="3" id="KW-1185">Reference proteome</keyword>
<sequence length="268" mass="28712">MTRSGVTDPRARTRLSRRRAVFQARRRRGVHVSGRPPSTGITQPVLSVRRVAAAKTARATSSGRAMRPSGVRFACASISSGGMRRAYSPWTQPGETLTTRISAEAARHGIEGGFAGAVRDVAAYPGSSGDRADVHDQAAFVGAQKGSERVNAREGAADVHAKDGIDPVVAEPLEVLVRNGSRDARVVHEDVQTALGASHAFGGECDGRAVVHLNAQGAARPVELRGEVLGARHASSRRGRSRPTRQVHSRCWRRRHGRARRDDAQAHP</sequence>
<evidence type="ECO:0000256" key="1">
    <source>
        <dbReference type="SAM" id="MobiDB-lite"/>
    </source>
</evidence>
<comment type="caution">
    <text evidence="2">The sequence shown here is derived from an EMBL/GenBank/DDBJ whole genome shotgun (WGS) entry which is preliminary data.</text>
</comment>
<accession>A0A318SBY3</accession>
<protein>
    <submittedName>
        <fullName evidence="2">Uncharacterized protein</fullName>
    </submittedName>
</protein>
<organism evidence="2 3">
    <name type="scientific">Deinococcus yavapaiensis KR-236</name>
    <dbReference type="NCBI Taxonomy" id="694435"/>
    <lineage>
        <taxon>Bacteria</taxon>
        <taxon>Thermotogati</taxon>
        <taxon>Deinococcota</taxon>
        <taxon>Deinococci</taxon>
        <taxon>Deinococcales</taxon>
        <taxon>Deinococcaceae</taxon>
        <taxon>Deinococcus</taxon>
    </lineage>
</organism>
<dbReference type="AlphaFoldDB" id="A0A318SBY3"/>
<gene>
    <name evidence="2" type="ORF">DES52_10778</name>
</gene>
<feature type="region of interest" description="Disordered" evidence="1">
    <location>
        <begin position="232"/>
        <end position="268"/>
    </location>
</feature>
<dbReference type="EMBL" id="QJSX01000007">
    <property type="protein sequence ID" value="PYE53820.1"/>
    <property type="molecule type" value="Genomic_DNA"/>
</dbReference>
<feature type="compositionally biased region" description="Basic residues" evidence="1">
    <location>
        <begin position="234"/>
        <end position="259"/>
    </location>
</feature>
<reference evidence="2 3" key="1">
    <citation type="submission" date="2018-06" db="EMBL/GenBank/DDBJ databases">
        <title>Genomic Encyclopedia of Type Strains, Phase IV (KMG-IV): sequencing the most valuable type-strain genomes for metagenomic binning, comparative biology and taxonomic classification.</title>
        <authorList>
            <person name="Goeker M."/>
        </authorList>
    </citation>
    <scope>NUCLEOTIDE SEQUENCE [LARGE SCALE GENOMIC DNA]</scope>
    <source>
        <strain evidence="2 3">DSM 18048</strain>
    </source>
</reference>
<name>A0A318SBY3_9DEIO</name>
<feature type="region of interest" description="Disordered" evidence="1">
    <location>
        <begin position="23"/>
        <end position="42"/>
    </location>
</feature>
<dbReference type="Proteomes" id="UP000248326">
    <property type="component" value="Unassembled WGS sequence"/>
</dbReference>